<dbReference type="Proteomes" id="UP001597283">
    <property type="component" value="Unassembled WGS sequence"/>
</dbReference>
<evidence type="ECO:0000313" key="2">
    <source>
        <dbReference type="Proteomes" id="UP001597283"/>
    </source>
</evidence>
<comment type="caution">
    <text evidence="1">The sequence shown here is derived from an EMBL/GenBank/DDBJ whole genome shotgun (WGS) entry which is preliminary data.</text>
</comment>
<name>A0ABW4NIR4_9SPHN</name>
<dbReference type="EMBL" id="JBHUFC010000016">
    <property type="protein sequence ID" value="MFD1789235.1"/>
    <property type="molecule type" value="Genomic_DNA"/>
</dbReference>
<gene>
    <name evidence="1" type="ORF">ACFSC3_16895</name>
</gene>
<keyword evidence="2" id="KW-1185">Reference proteome</keyword>
<protein>
    <recommendedName>
        <fullName evidence="3">Transposase</fullName>
    </recommendedName>
</protein>
<accession>A0ABW4NIR4</accession>
<evidence type="ECO:0000313" key="1">
    <source>
        <dbReference type="EMBL" id="MFD1789235.1"/>
    </source>
</evidence>
<organism evidence="1 2">
    <name type="scientific">Sphingomonas floccifaciens</name>
    <dbReference type="NCBI Taxonomy" id="1844115"/>
    <lineage>
        <taxon>Bacteria</taxon>
        <taxon>Pseudomonadati</taxon>
        <taxon>Pseudomonadota</taxon>
        <taxon>Alphaproteobacteria</taxon>
        <taxon>Sphingomonadales</taxon>
        <taxon>Sphingomonadaceae</taxon>
        <taxon>Sphingomonas</taxon>
    </lineage>
</organism>
<dbReference type="RefSeq" id="WP_380941524.1">
    <property type="nucleotide sequence ID" value="NZ_JBHUFC010000016.1"/>
</dbReference>
<evidence type="ECO:0008006" key="3">
    <source>
        <dbReference type="Google" id="ProtNLM"/>
    </source>
</evidence>
<proteinExistence type="predicted"/>
<sequence>MATPLAAYECLNRVDLAFEEMGGIERTVSILDWLKAFLLVLPSRPQQACFYYLHRENRLTAQHD</sequence>
<reference evidence="2" key="1">
    <citation type="journal article" date="2019" name="Int. J. Syst. Evol. Microbiol.">
        <title>The Global Catalogue of Microorganisms (GCM) 10K type strain sequencing project: providing services to taxonomists for standard genome sequencing and annotation.</title>
        <authorList>
            <consortium name="The Broad Institute Genomics Platform"/>
            <consortium name="The Broad Institute Genome Sequencing Center for Infectious Disease"/>
            <person name="Wu L."/>
            <person name="Ma J."/>
        </authorList>
    </citation>
    <scope>NUCLEOTIDE SEQUENCE [LARGE SCALE GENOMIC DNA]</scope>
    <source>
        <strain evidence="2">Q85</strain>
    </source>
</reference>